<evidence type="ECO:0000313" key="1">
    <source>
        <dbReference type="EMBL" id="HIV04643.1"/>
    </source>
</evidence>
<sequence length="84" mass="9613">HVSRVYWWRLVHRGFGLVDDSDPANPRPRPAFSALKNLLAQLAGARFERRVEDVPAGTFALEFSRTDGSRFTLRWTLNSFPKLA</sequence>
<comment type="caution">
    <text evidence="1">The sequence shown here is derived from an EMBL/GenBank/DDBJ whole genome shotgun (WGS) entry which is preliminary data.</text>
</comment>
<dbReference type="Proteomes" id="UP000886812">
    <property type="component" value="Unassembled WGS sequence"/>
</dbReference>
<name>A0A9D1T1A1_9BACT</name>
<gene>
    <name evidence="1" type="ORF">IAC75_05795</name>
</gene>
<dbReference type="AlphaFoldDB" id="A0A9D1T1A1"/>
<accession>A0A9D1T1A1</accession>
<reference evidence="1" key="2">
    <citation type="journal article" date="2021" name="PeerJ">
        <title>Extensive microbial diversity within the chicken gut microbiome revealed by metagenomics and culture.</title>
        <authorList>
            <person name="Gilroy R."/>
            <person name="Ravi A."/>
            <person name="Getino M."/>
            <person name="Pursley I."/>
            <person name="Horton D.L."/>
            <person name="Alikhan N.F."/>
            <person name="Baker D."/>
            <person name="Gharbi K."/>
            <person name="Hall N."/>
            <person name="Watson M."/>
            <person name="Adriaenssens E.M."/>
            <person name="Foster-Nyarko E."/>
            <person name="Jarju S."/>
            <person name="Secka A."/>
            <person name="Antonio M."/>
            <person name="Oren A."/>
            <person name="Chaudhuri R.R."/>
            <person name="La Ragione R."/>
            <person name="Hildebrand F."/>
            <person name="Pallen M.J."/>
        </authorList>
    </citation>
    <scope>NUCLEOTIDE SEQUENCE</scope>
    <source>
        <strain evidence="1">10669</strain>
    </source>
</reference>
<dbReference type="EMBL" id="DVOG01000148">
    <property type="protein sequence ID" value="HIV04643.1"/>
    <property type="molecule type" value="Genomic_DNA"/>
</dbReference>
<organism evidence="1 2">
    <name type="scientific">Candidatus Spyradosoma merdigallinarum</name>
    <dbReference type="NCBI Taxonomy" id="2840950"/>
    <lineage>
        <taxon>Bacteria</taxon>
        <taxon>Pseudomonadati</taxon>
        <taxon>Verrucomicrobiota</taxon>
        <taxon>Opitutia</taxon>
        <taxon>Opitutia incertae sedis</taxon>
        <taxon>Candidatus Spyradosoma</taxon>
    </lineage>
</organism>
<evidence type="ECO:0000313" key="2">
    <source>
        <dbReference type="Proteomes" id="UP000886812"/>
    </source>
</evidence>
<feature type="non-terminal residue" evidence="1">
    <location>
        <position position="1"/>
    </location>
</feature>
<protein>
    <submittedName>
        <fullName evidence="1">Uncharacterized protein</fullName>
    </submittedName>
</protein>
<reference evidence="1" key="1">
    <citation type="submission" date="2020-10" db="EMBL/GenBank/DDBJ databases">
        <authorList>
            <person name="Gilroy R."/>
        </authorList>
    </citation>
    <scope>NUCLEOTIDE SEQUENCE</scope>
    <source>
        <strain evidence="1">10669</strain>
    </source>
</reference>
<proteinExistence type="predicted"/>